<keyword evidence="5 6" id="KW-0472">Membrane</keyword>
<dbReference type="EMBL" id="PNIQ01000272">
    <property type="protein sequence ID" value="PMP84209.1"/>
    <property type="molecule type" value="Genomic_DNA"/>
</dbReference>
<evidence type="ECO:0000256" key="1">
    <source>
        <dbReference type="ARBA" id="ARBA00004141"/>
    </source>
</evidence>
<dbReference type="Pfam" id="PF03741">
    <property type="entry name" value="TerC"/>
    <property type="match status" value="1"/>
</dbReference>
<protein>
    <recommendedName>
        <fullName evidence="9">Integral membrane protein TerC</fullName>
    </recommendedName>
</protein>
<dbReference type="Proteomes" id="UP000243376">
    <property type="component" value="Unassembled WGS sequence"/>
</dbReference>
<reference evidence="7 8" key="1">
    <citation type="submission" date="2018-01" db="EMBL/GenBank/DDBJ databases">
        <title>Metagenomic assembled genomes from two thermal pools in the Uzon Caldera, Kamchatka, Russia.</title>
        <authorList>
            <person name="Wilkins L."/>
            <person name="Ettinger C."/>
        </authorList>
    </citation>
    <scope>NUCLEOTIDE SEQUENCE [LARGE SCALE GENOMIC DNA]</scope>
    <source>
        <strain evidence="7">ZAV-02</strain>
    </source>
</reference>
<dbReference type="NCBIfam" id="TIGR03718">
    <property type="entry name" value="R_switched_Alx"/>
    <property type="match status" value="1"/>
</dbReference>
<comment type="similarity">
    <text evidence="2">Belongs to the TerC family.</text>
</comment>
<feature type="transmembrane region" description="Helical" evidence="6">
    <location>
        <begin position="113"/>
        <end position="135"/>
    </location>
</feature>
<feature type="transmembrane region" description="Helical" evidence="6">
    <location>
        <begin position="38"/>
        <end position="60"/>
    </location>
</feature>
<dbReference type="AlphaFoldDB" id="A0A2J6X9R5"/>
<gene>
    <name evidence="7" type="ORF">C0184_04100</name>
</gene>
<comment type="subcellular location">
    <subcellularLocation>
        <location evidence="1">Membrane</location>
        <topology evidence="1">Multi-pass membrane protein</topology>
    </subcellularLocation>
</comment>
<evidence type="ECO:0000256" key="5">
    <source>
        <dbReference type="ARBA" id="ARBA00023136"/>
    </source>
</evidence>
<feature type="transmembrane region" description="Helical" evidence="6">
    <location>
        <begin position="198"/>
        <end position="220"/>
    </location>
</feature>
<comment type="caution">
    <text evidence="7">The sequence shown here is derived from an EMBL/GenBank/DDBJ whole genome shotgun (WGS) entry which is preliminary data.</text>
</comment>
<dbReference type="InterPro" id="IPR005496">
    <property type="entry name" value="Integral_membrane_TerC"/>
</dbReference>
<evidence type="ECO:0000256" key="2">
    <source>
        <dbReference type="ARBA" id="ARBA00007511"/>
    </source>
</evidence>
<feature type="transmembrane region" description="Helical" evidence="6">
    <location>
        <begin position="268"/>
        <end position="293"/>
    </location>
</feature>
<evidence type="ECO:0008006" key="9">
    <source>
        <dbReference type="Google" id="ProtNLM"/>
    </source>
</evidence>
<evidence type="ECO:0000313" key="8">
    <source>
        <dbReference type="Proteomes" id="UP000243376"/>
    </source>
</evidence>
<dbReference type="PANTHER" id="PTHR30238">
    <property type="entry name" value="MEMBRANE BOUND PREDICTED REDOX MODULATOR"/>
    <property type="match status" value="1"/>
</dbReference>
<feature type="transmembrane region" description="Helical" evidence="6">
    <location>
        <begin position="299"/>
        <end position="317"/>
    </location>
</feature>
<feature type="transmembrane region" description="Helical" evidence="6">
    <location>
        <begin position="87"/>
        <end position="106"/>
    </location>
</feature>
<dbReference type="GO" id="GO:0016020">
    <property type="term" value="C:membrane"/>
    <property type="evidence" value="ECO:0007669"/>
    <property type="project" value="UniProtKB-SubCell"/>
</dbReference>
<feature type="transmembrane region" description="Helical" evidence="6">
    <location>
        <begin position="240"/>
        <end position="261"/>
    </location>
</feature>
<keyword evidence="3 6" id="KW-0812">Transmembrane</keyword>
<feature type="transmembrane region" description="Helical" evidence="6">
    <location>
        <begin position="141"/>
        <end position="159"/>
    </location>
</feature>
<evidence type="ECO:0000256" key="4">
    <source>
        <dbReference type="ARBA" id="ARBA00022989"/>
    </source>
</evidence>
<feature type="transmembrane region" description="Helical" evidence="6">
    <location>
        <begin position="6"/>
        <end position="26"/>
    </location>
</feature>
<accession>A0A2J6X9R5</accession>
<dbReference type="PANTHER" id="PTHR30238:SF0">
    <property type="entry name" value="THYLAKOID MEMBRANE PROTEIN TERC, CHLOROPLASTIC"/>
    <property type="match status" value="1"/>
</dbReference>
<sequence>MFDTLWVWIGFNLFVLALLAIDLGVFHREAHEVSLREAAIWSVVWITLALLFNVGLYVFWDQIMPGSSLSASDAGLAFLTGYLIEKALSVDNIFVFVLIFSYFAVPAKYQHRVLFWGIIGALIMRGTMILAGAALIKQFHWIIWIFGAFLIFTGIRMALSQDEQVEPEKNPVVQMFRRFVPISDRYDGQKFFTRHNGVLMATPLLLVLVMVETTDLIFAVDSIPAIFAVTQEPFIVYTSNVFAILGLRALYFVLAGVVHLFHYLKLGLSVVLSFVGIKMLLPDLSAALVGVSWKIPTGVSLGVVATVITVSIIASLVRARTVAAGEHIASS</sequence>
<proteinExistence type="inferred from homology"/>
<dbReference type="InterPro" id="IPR022369">
    <property type="entry name" value="Integral_membrane_TerC_rswitch"/>
</dbReference>
<evidence type="ECO:0000256" key="3">
    <source>
        <dbReference type="ARBA" id="ARBA00022692"/>
    </source>
</evidence>
<keyword evidence="4 6" id="KW-1133">Transmembrane helix</keyword>
<evidence type="ECO:0000313" key="7">
    <source>
        <dbReference type="EMBL" id="PMP84209.1"/>
    </source>
</evidence>
<evidence type="ECO:0000256" key="6">
    <source>
        <dbReference type="SAM" id="Phobius"/>
    </source>
</evidence>
<organism evidence="7 8">
    <name type="scientific">Chloroflexus aggregans</name>
    <dbReference type="NCBI Taxonomy" id="152260"/>
    <lineage>
        <taxon>Bacteria</taxon>
        <taxon>Bacillati</taxon>
        <taxon>Chloroflexota</taxon>
        <taxon>Chloroflexia</taxon>
        <taxon>Chloroflexales</taxon>
        <taxon>Chloroflexineae</taxon>
        <taxon>Chloroflexaceae</taxon>
        <taxon>Chloroflexus</taxon>
    </lineage>
</organism>
<name>A0A2J6X9R5_9CHLR</name>